<dbReference type="Proteomes" id="UP000240493">
    <property type="component" value="Unassembled WGS sequence"/>
</dbReference>
<keyword evidence="1" id="KW-0812">Transmembrane</keyword>
<keyword evidence="3" id="KW-1185">Reference proteome</keyword>
<accession>A0A2T3ZKX7</accession>
<reference evidence="2 3" key="1">
    <citation type="submission" date="2016-07" db="EMBL/GenBank/DDBJ databases">
        <title>Multiple horizontal gene transfer events from other fungi enriched the ability of initially mycotrophic Trichoderma (Ascomycota) to feed on dead plant biomass.</title>
        <authorList>
            <consortium name="DOE Joint Genome Institute"/>
            <person name="Aerts A."/>
            <person name="Atanasova L."/>
            <person name="Chenthamara K."/>
            <person name="Zhang J."/>
            <person name="Grujic M."/>
            <person name="Henrissat B."/>
            <person name="Kuo A."/>
            <person name="Salamov A."/>
            <person name="Lipzen A."/>
            <person name="Labutti K."/>
            <person name="Barry K."/>
            <person name="Miao Y."/>
            <person name="Rahimi M.J."/>
            <person name="Shen Q."/>
            <person name="Grigoriev I.V."/>
            <person name="Kubicek C.P."/>
            <person name="Druzhinina I.S."/>
        </authorList>
    </citation>
    <scope>NUCLEOTIDE SEQUENCE [LARGE SCALE GENOMIC DNA]</scope>
    <source>
        <strain evidence="2 3">CBS 433.97</strain>
    </source>
</reference>
<dbReference type="AlphaFoldDB" id="A0A2T3ZKX7"/>
<name>A0A2T3ZKX7_TRIA4</name>
<gene>
    <name evidence="2" type="ORF">M441DRAFT_54518</name>
</gene>
<protein>
    <submittedName>
        <fullName evidence="2">Uncharacterized protein</fullName>
    </submittedName>
</protein>
<dbReference type="EMBL" id="KZ679257">
    <property type="protein sequence ID" value="PTB45461.1"/>
    <property type="molecule type" value="Genomic_DNA"/>
</dbReference>
<keyword evidence="1" id="KW-0472">Membrane</keyword>
<proteinExistence type="predicted"/>
<keyword evidence="1" id="KW-1133">Transmembrane helix</keyword>
<evidence type="ECO:0000256" key="1">
    <source>
        <dbReference type="SAM" id="Phobius"/>
    </source>
</evidence>
<evidence type="ECO:0000313" key="3">
    <source>
        <dbReference type="Proteomes" id="UP000240493"/>
    </source>
</evidence>
<evidence type="ECO:0000313" key="2">
    <source>
        <dbReference type="EMBL" id="PTB45461.1"/>
    </source>
</evidence>
<feature type="transmembrane region" description="Helical" evidence="1">
    <location>
        <begin position="25"/>
        <end position="47"/>
    </location>
</feature>
<organism evidence="2 3">
    <name type="scientific">Trichoderma asperellum (strain ATCC 204424 / CBS 433.97 / NBRC 101777)</name>
    <dbReference type="NCBI Taxonomy" id="1042311"/>
    <lineage>
        <taxon>Eukaryota</taxon>
        <taxon>Fungi</taxon>
        <taxon>Dikarya</taxon>
        <taxon>Ascomycota</taxon>
        <taxon>Pezizomycotina</taxon>
        <taxon>Sordariomycetes</taxon>
        <taxon>Hypocreomycetidae</taxon>
        <taxon>Hypocreales</taxon>
        <taxon>Hypocreaceae</taxon>
        <taxon>Trichoderma</taxon>
    </lineage>
</organism>
<sequence length="55" mass="5886">MAPLTKVLSVERVKMPGCEARDSSYTLFLLYAGLGTSIPGCLSTIIAQVRILTIS</sequence>